<dbReference type="Proteomes" id="UP001470230">
    <property type="component" value="Unassembled WGS sequence"/>
</dbReference>
<keyword evidence="2 3" id="KW-0040">ANK repeat</keyword>
<organism evidence="4 5">
    <name type="scientific">Tritrichomonas musculus</name>
    <dbReference type="NCBI Taxonomy" id="1915356"/>
    <lineage>
        <taxon>Eukaryota</taxon>
        <taxon>Metamonada</taxon>
        <taxon>Parabasalia</taxon>
        <taxon>Tritrichomonadida</taxon>
        <taxon>Tritrichomonadidae</taxon>
        <taxon>Tritrichomonas</taxon>
    </lineage>
</organism>
<proteinExistence type="predicted"/>
<feature type="repeat" description="ANK" evidence="3">
    <location>
        <begin position="822"/>
        <end position="846"/>
    </location>
</feature>
<feature type="repeat" description="ANK" evidence="3">
    <location>
        <begin position="350"/>
        <end position="383"/>
    </location>
</feature>
<keyword evidence="1" id="KW-0677">Repeat</keyword>
<name>A0ABR2IYS5_9EUKA</name>
<evidence type="ECO:0000256" key="3">
    <source>
        <dbReference type="PROSITE-ProRule" id="PRU00023"/>
    </source>
</evidence>
<dbReference type="SUPFAM" id="SSF48403">
    <property type="entry name" value="Ankyrin repeat"/>
    <property type="match status" value="4"/>
</dbReference>
<gene>
    <name evidence="4" type="ORF">M9Y10_008698</name>
</gene>
<dbReference type="PANTHER" id="PTHR24198">
    <property type="entry name" value="ANKYRIN REPEAT AND PROTEIN KINASE DOMAIN-CONTAINING PROTEIN"/>
    <property type="match status" value="1"/>
</dbReference>
<dbReference type="PANTHER" id="PTHR24198:SF165">
    <property type="entry name" value="ANKYRIN REPEAT-CONTAINING PROTEIN-RELATED"/>
    <property type="match status" value="1"/>
</dbReference>
<dbReference type="Pfam" id="PF12796">
    <property type="entry name" value="Ank_2"/>
    <property type="match status" value="7"/>
</dbReference>
<dbReference type="PROSITE" id="PS50088">
    <property type="entry name" value="ANK_REPEAT"/>
    <property type="match status" value="4"/>
</dbReference>
<accession>A0ABR2IYS5</accession>
<evidence type="ECO:0000256" key="1">
    <source>
        <dbReference type="ARBA" id="ARBA00022737"/>
    </source>
</evidence>
<keyword evidence="5" id="KW-1185">Reference proteome</keyword>
<feature type="repeat" description="ANK" evidence="3">
    <location>
        <begin position="668"/>
        <end position="690"/>
    </location>
</feature>
<sequence length="1392" mass="162501">MNLKEYLEDAKNFYNHLIEYLIDTNYQEGDDQNLYNSFKLNDFNKEETFRYIIHLIANVSYSFQRNSSVLNKIEHVIIHLRKIINKYLTNIEIFNIFSKNKKLILFLIKEKILIIDDNLIQTLQEDKYVKLNYLLFFQKEIKLFNQELFDQINVIKTKKFIQIEKMINNNIDEFEEKRLIGENDNYLCELIRKDLINEFIQYFENNYIEPPKIIPESIFETNRFLLQKSPTLIEYSTFFNSNKVINYLLSKNDYLTPSLWLYAIHGNNLEMIKNLEHKMIKPQDKTFQQCLIESIKCHNKELIYFFSKKLNQPINTYVFSKTFTFNLNNKVHAKWYKNKENRYKKEYFEESKTPLHVAVEEGNFKIVDLLLKQSSVDVNIKNNSEHFYYYGKEIKETTALHAAIENNNLRVAKLLIENNKIDINSKYINKFIKNEYACTQEKTPLYMAIELENRGIVNLLLSKKDIDLNEKFTSKENAKSAYNIEKAPIHLAVEKENQEIIEILLSNKKIDINSQFIENYTSSSNRYFRAKTALHIAAKKRNSNISKLLVSNDKIDVNNKYIKKYNNDQEYAEKTALYIAIKKNNVEVVKQLLNNPKIDVNIKFISNLEEIAPLYIAVERKQKEIIEKLLKSPNIDVNIKSSVFRIEKSDEHKGKLYTFENYMIEHKSEKTALHLAAEMGDADIIKILLEDPKIDINMVEYDNKKGEAKKMLEGGIVVFENYFNEQVKERTALHCAVEERKEEAVKTLLQYPQIDINHKLVEKIVTFAKDVESNIIDETTSLLVSITNNDLNIFKLLMSHPDINVKINQTGKAILNKTDIITNKSALHIACENNNIEIAKFLLNNSKIDVNEKFYSQFTDVTALSIAIEKNYIEIAELLLNKPEINVNLVLESDFSTKTLLFFAIENERHEIVKLMLNNPSIEINQKSIIKNKYDTDENEIIIENAEKTALSLAVENNLMQIMEYLLSNKDIDINIKLKYHKSINNKFVDIEETAFHIAVINNKIDIIKVLLDTQKVDINARYIRQAKFSFGIFEEEKAAIHFAVKKDNIELVDILLKHTEIDANSKLIFSRSKTNDEKDETHLALENDIISSLLDNKRMKAIIDAFKNKNVSKNENVARKEEKVALSIALERRNHEIVEKLLSNPKIDINMKLKISKFTSKDNLLHESEKTLIEIASIFDITDLMTLIMNPKADINARIISTYSRFNMITKKKEQTLLHILIEKNDYSLFDLLKTNPKIDVNSKSITTEYDLGIEVIYENTGLFTAVMENNIKIIKYLLKNPEIDVNSISKFTYLRNGKIFDNSNRTALHLAVQNNNLQAIKLLLSDKRIDVSVKNEMNKTAVELTKDPNVISLFTENNHKIEEPQDEEELFDEEENIDDILLLLGKPTDF</sequence>
<evidence type="ECO:0008006" key="6">
    <source>
        <dbReference type="Google" id="ProtNLM"/>
    </source>
</evidence>
<dbReference type="InterPro" id="IPR002110">
    <property type="entry name" value="Ankyrin_rpt"/>
</dbReference>
<dbReference type="Gene3D" id="1.25.40.20">
    <property type="entry name" value="Ankyrin repeat-containing domain"/>
    <property type="match status" value="10"/>
</dbReference>
<reference evidence="4 5" key="1">
    <citation type="submission" date="2024-04" db="EMBL/GenBank/DDBJ databases">
        <title>Tritrichomonas musculus Genome.</title>
        <authorList>
            <person name="Alves-Ferreira E."/>
            <person name="Grigg M."/>
            <person name="Lorenzi H."/>
            <person name="Galac M."/>
        </authorList>
    </citation>
    <scope>NUCLEOTIDE SEQUENCE [LARGE SCALE GENOMIC DNA]</scope>
    <source>
        <strain evidence="4 5">EAF2021</strain>
    </source>
</reference>
<protein>
    <recommendedName>
        <fullName evidence="6">Ankyrin</fullName>
    </recommendedName>
</protein>
<dbReference type="SMART" id="SM00248">
    <property type="entry name" value="ANK"/>
    <property type="match status" value="21"/>
</dbReference>
<dbReference type="EMBL" id="JAPFFF010000014">
    <property type="protein sequence ID" value="KAK8870808.1"/>
    <property type="molecule type" value="Genomic_DNA"/>
</dbReference>
<evidence type="ECO:0000313" key="5">
    <source>
        <dbReference type="Proteomes" id="UP001470230"/>
    </source>
</evidence>
<evidence type="ECO:0000313" key="4">
    <source>
        <dbReference type="EMBL" id="KAK8870808.1"/>
    </source>
</evidence>
<dbReference type="InterPro" id="IPR036770">
    <property type="entry name" value="Ankyrin_rpt-contain_sf"/>
</dbReference>
<comment type="caution">
    <text evidence="4">The sequence shown here is derived from an EMBL/GenBank/DDBJ whole genome shotgun (WGS) entry which is preliminary data.</text>
</comment>
<evidence type="ECO:0000256" key="2">
    <source>
        <dbReference type="ARBA" id="ARBA00023043"/>
    </source>
</evidence>
<dbReference type="PROSITE" id="PS50297">
    <property type="entry name" value="ANK_REP_REGION"/>
    <property type="match status" value="4"/>
</dbReference>
<feature type="repeat" description="ANK" evidence="3">
    <location>
        <begin position="1305"/>
        <end position="1338"/>
    </location>
</feature>